<dbReference type="STRING" id="160454.RV10_GL001776"/>
<proteinExistence type="predicted"/>
<dbReference type="EMBL" id="AJAQ01000015">
    <property type="protein sequence ID" value="EOH94427.1"/>
    <property type="molecule type" value="Genomic_DNA"/>
</dbReference>
<feature type="region of interest" description="Disordered" evidence="4">
    <location>
        <begin position="1329"/>
        <end position="1473"/>
    </location>
</feature>
<dbReference type="HOGENOM" id="CLU_247914_0_0_9"/>
<keyword evidence="3" id="KW-0732">Signal</keyword>
<protein>
    <recommendedName>
        <fullName evidence="5">SD-repeat containing protein B domain-containing protein</fullName>
    </recommendedName>
</protein>
<sequence length="1517" mass="167584">MMNKRVNGLVVFFMMVSMLAPIFFTTRSLAEATDTPAELLAFDLIEQQAQQLTTELSLLVPESEKEQQITFDVSNNYQINSERPVVIDQETKEEIGTYSYHNQQLSLELKPVTKDTTAQIQLSGEYLQDENDLSISYSVTNQQLIIPQEQLQQSDTAIKESSEPIEKKAPIQESESKTSLLPYSSSLALHADLNEAEIVDGTESFDANNNPGNDASPNNQIVRSFDTITYPIKMTLNDSSGGTLNNIRIKVTGTLHNGIVAGRTNAVFADNSTNDYTHNTVTFEDEYVVGATGNAVTFPVVVNVLGADNGTVLQPEFHVQVISIDGVDVTSEDIKVDFTQVIPRTVSSKVSIAPKISHGTVKFASQTLVTAGTFNKNHRTIPLGVELMAVPLEGKTDIKGAAFPKDDLQMKLNLTGRVVWDNHAKPDHTLDFNGTDQSPFIIDHHNYIVSTGSNLISSNPNTWSNAANVEYKLREFNDSRSYWAGSKMSDKASYNELNSIWDSGEYGIDQYDLKNEVTIDVKNYQIGASYPIRRADGYTGRTVYSPKEKVFTNQNIDLILPNDYTYQGNLNPEQLDNSLYYSATLSFVDEEGETKESFTEFSIRNEVPGLKGTLSANFKNPDTGLPFGKYTIANDIDPYGDGQAVSGAKVALSGGGTFGDTTVEGGYQYLQKWNTDAFQMTNEDFNSNELLLQSVPVFGSIGYPHTGKGYWYGISKKTNPNSLENLKTANVTDYDWYDGATIASNQTYDKVGAVLIDCRLPIARTWKYNASNNKKGVQLTITTEKLGSSTTEGTPNIYVAEMDVFRDENRPLFNPDNPSASYNEPSRYSISNGYAIHKETKYDENNKLVSLQEPAQGHTKFDTLGIVPVKVSNAIEAEKSTYHSTENAKWTIHDNGLIASENYNEEDEIFWTVTLPPGLSYQYGSGKYDQAGLEPTVTTNPDNSQTLVWTIKAVSTPEETALLKNIEFETNFDDININYSNNVAELTVKSVISTEKDTSQEDLRTSTSTINVMNIGRLGIYQTITPSIEEVNQTYTLSIVPYSTMREEEKVRGVVPLPKDGSYSGNSFEGQNELTEIKTDIDPGKSIAIYLNDGLITEKNPNLIDITQNGWYLYTGSGQDLSNVQTVLYEFQQKLQPNESTAIHLSLKNKQNSYGNTYRHQAFGNSLSDYKVPISSNIVEHLVKGRKISGKVWLDENKDGQIQNTEPKLNNVPVKLYRKEGTNYILVTENLRDESLKNIKTDANGKYEFEYLPAGKYIVLFDSDAPNLKGKLVTTFNTGDAATSSKVDIDNQLAGLDGWNTILSQEFPELEDMTEVRYEQNNLHLGVYSETEPSTSSSESTDDTTEPITTDSDTDTTEPTTTDSDTDTTEPTTTDSDTDITEPITTDSDTDTTEPIVTDSETGSSGDAPSTTKPSNTDSNKDDSDTTSDSNRETNTKNSSLSTKSSETDKNIVVGGKQNTHIPPGSKMSRKDLPATATKRSLLPKTNDFSDNLCVFIGIGLLIFAGSMLIKQSKLSD</sequence>
<evidence type="ECO:0000313" key="7">
    <source>
        <dbReference type="Proteomes" id="UP000013782"/>
    </source>
</evidence>
<feature type="compositionally biased region" description="Basic and acidic residues" evidence="4">
    <location>
        <begin position="1419"/>
        <end position="1435"/>
    </location>
</feature>
<accession>R2QDF7</accession>
<dbReference type="SUPFAM" id="SSF117074">
    <property type="entry name" value="Hypothetical protein PA1324"/>
    <property type="match status" value="1"/>
</dbReference>
<dbReference type="OrthoDB" id="2194922at2"/>
<dbReference type="InterPro" id="IPR033764">
    <property type="entry name" value="Sdr_B"/>
</dbReference>
<dbReference type="Pfam" id="PF17210">
    <property type="entry name" value="SdrD_B"/>
    <property type="match status" value="1"/>
</dbReference>
<feature type="compositionally biased region" description="Low complexity" evidence="4">
    <location>
        <begin position="1346"/>
        <end position="1387"/>
    </location>
</feature>
<dbReference type="GO" id="GO:0005576">
    <property type="term" value="C:extracellular region"/>
    <property type="evidence" value="ECO:0007669"/>
    <property type="project" value="UniProtKB-SubCell"/>
</dbReference>
<dbReference type="PATRIC" id="fig|1158607.3.peg.2134"/>
<feature type="compositionally biased region" description="Polar residues" evidence="4">
    <location>
        <begin position="1399"/>
        <end position="1414"/>
    </location>
</feature>
<dbReference type="eggNOG" id="COG4932">
    <property type="taxonomic scope" value="Bacteria"/>
</dbReference>
<evidence type="ECO:0000256" key="1">
    <source>
        <dbReference type="ARBA" id="ARBA00004613"/>
    </source>
</evidence>
<feature type="region of interest" description="Disordered" evidence="4">
    <location>
        <begin position="152"/>
        <end position="177"/>
    </location>
</feature>
<gene>
    <name evidence="6" type="ORF">UAU_02162</name>
</gene>
<evidence type="ECO:0000259" key="5">
    <source>
        <dbReference type="Pfam" id="PF17210"/>
    </source>
</evidence>
<dbReference type="RefSeq" id="WP_010757153.1">
    <property type="nucleotide sequence ID" value="NZ_ASWD01000001.1"/>
</dbReference>
<organism evidence="6 7">
    <name type="scientific">Enterococcus pallens ATCC BAA-351</name>
    <dbReference type="NCBI Taxonomy" id="1158607"/>
    <lineage>
        <taxon>Bacteria</taxon>
        <taxon>Bacillati</taxon>
        <taxon>Bacillota</taxon>
        <taxon>Bacilli</taxon>
        <taxon>Lactobacillales</taxon>
        <taxon>Enterococcaceae</taxon>
        <taxon>Enterococcus</taxon>
    </lineage>
</organism>
<dbReference type="InterPro" id="IPR013783">
    <property type="entry name" value="Ig-like_fold"/>
</dbReference>
<evidence type="ECO:0000256" key="2">
    <source>
        <dbReference type="ARBA" id="ARBA00022525"/>
    </source>
</evidence>
<evidence type="ECO:0000256" key="3">
    <source>
        <dbReference type="ARBA" id="ARBA00022729"/>
    </source>
</evidence>
<reference evidence="6 7" key="1">
    <citation type="submission" date="2013-02" db="EMBL/GenBank/DDBJ databases">
        <title>The Genome Sequence of Enterococcus pallens BAA-351.</title>
        <authorList>
            <consortium name="The Broad Institute Genome Sequencing Platform"/>
            <consortium name="The Broad Institute Genome Sequencing Center for Infectious Disease"/>
            <person name="Earl A.M."/>
            <person name="Gilmore M.S."/>
            <person name="Lebreton F."/>
            <person name="Walker B."/>
            <person name="Young S.K."/>
            <person name="Zeng Q."/>
            <person name="Gargeya S."/>
            <person name="Fitzgerald M."/>
            <person name="Haas B."/>
            <person name="Abouelleil A."/>
            <person name="Alvarado L."/>
            <person name="Arachchi H.M."/>
            <person name="Berlin A.M."/>
            <person name="Chapman S.B."/>
            <person name="Dewar J."/>
            <person name="Goldberg J."/>
            <person name="Griggs A."/>
            <person name="Gujja S."/>
            <person name="Hansen M."/>
            <person name="Howarth C."/>
            <person name="Imamovic A."/>
            <person name="Larimer J."/>
            <person name="McCowan C."/>
            <person name="Murphy C."/>
            <person name="Neiman D."/>
            <person name="Pearson M."/>
            <person name="Priest M."/>
            <person name="Roberts A."/>
            <person name="Saif S."/>
            <person name="Shea T."/>
            <person name="Sisk P."/>
            <person name="Sykes S."/>
            <person name="Wortman J."/>
            <person name="Nusbaum C."/>
            <person name="Birren B."/>
        </authorList>
    </citation>
    <scope>NUCLEOTIDE SEQUENCE [LARGE SCALE GENOMIC DNA]</scope>
    <source>
        <strain evidence="6 7">ATCC BAA-351</strain>
    </source>
</reference>
<comment type="caution">
    <text evidence="6">The sequence shown here is derived from an EMBL/GenBank/DDBJ whole genome shotgun (WGS) entry which is preliminary data.</text>
</comment>
<dbReference type="Gene3D" id="2.60.40.10">
    <property type="entry name" value="Immunoglobulins"/>
    <property type="match status" value="1"/>
</dbReference>
<evidence type="ECO:0000256" key="4">
    <source>
        <dbReference type="SAM" id="MobiDB-lite"/>
    </source>
</evidence>
<evidence type="ECO:0000313" key="6">
    <source>
        <dbReference type="EMBL" id="EOH94427.1"/>
    </source>
</evidence>
<feature type="compositionally biased region" description="Low complexity" evidence="4">
    <location>
        <begin position="1436"/>
        <end position="1445"/>
    </location>
</feature>
<feature type="compositionally biased region" description="Low complexity" evidence="4">
    <location>
        <begin position="1329"/>
        <end position="1339"/>
    </location>
</feature>
<dbReference type="Proteomes" id="UP000013782">
    <property type="component" value="Unassembled WGS sequence"/>
</dbReference>
<name>R2QDF7_9ENTE</name>
<feature type="domain" description="SD-repeat containing protein B" evidence="5">
    <location>
        <begin position="1189"/>
        <end position="1288"/>
    </location>
</feature>
<keyword evidence="7" id="KW-1185">Reference proteome</keyword>
<keyword evidence="2" id="KW-0964">Secreted</keyword>
<comment type="subcellular location">
    <subcellularLocation>
        <location evidence="1">Secreted</location>
    </subcellularLocation>
</comment>
<feature type="compositionally biased region" description="Basic and acidic residues" evidence="4">
    <location>
        <begin position="157"/>
        <end position="176"/>
    </location>
</feature>